<gene>
    <name evidence="2" type="ORF">KIW84_053607</name>
</gene>
<dbReference type="AlphaFoldDB" id="A0A9D4WVD5"/>
<dbReference type="EMBL" id="JAMSHJ010000005">
    <property type="protein sequence ID" value="KAI5407410.1"/>
    <property type="molecule type" value="Genomic_DNA"/>
</dbReference>
<protein>
    <submittedName>
        <fullName evidence="2">Uncharacterized protein</fullName>
    </submittedName>
</protein>
<evidence type="ECO:0000313" key="3">
    <source>
        <dbReference type="Proteomes" id="UP001058974"/>
    </source>
</evidence>
<accession>A0A9D4WVD5</accession>
<sequence>MRGAYNVEKSLPVTMMGTRAFSSLLYIPGSWTFVGLSAMFMSVAFTIWLLTVYWVVPPIRPAPASRSLMNKAHIFPFLIMSAASRYRCLISFSSSTCIKESLLPPHRTWIGLISSHLILLKKKSSIGYCHFTLKVETLVSSCIGQ</sequence>
<organism evidence="2 3">
    <name type="scientific">Pisum sativum</name>
    <name type="common">Garden pea</name>
    <name type="synonym">Lathyrus oleraceus</name>
    <dbReference type="NCBI Taxonomy" id="3888"/>
    <lineage>
        <taxon>Eukaryota</taxon>
        <taxon>Viridiplantae</taxon>
        <taxon>Streptophyta</taxon>
        <taxon>Embryophyta</taxon>
        <taxon>Tracheophyta</taxon>
        <taxon>Spermatophyta</taxon>
        <taxon>Magnoliopsida</taxon>
        <taxon>eudicotyledons</taxon>
        <taxon>Gunneridae</taxon>
        <taxon>Pentapetalae</taxon>
        <taxon>rosids</taxon>
        <taxon>fabids</taxon>
        <taxon>Fabales</taxon>
        <taxon>Fabaceae</taxon>
        <taxon>Papilionoideae</taxon>
        <taxon>50 kb inversion clade</taxon>
        <taxon>NPAAA clade</taxon>
        <taxon>Hologalegina</taxon>
        <taxon>IRL clade</taxon>
        <taxon>Fabeae</taxon>
        <taxon>Lathyrus</taxon>
    </lineage>
</organism>
<dbReference type="Gramene" id="Psat05G0360700-T1">
    <property type="protein sequence ID" value="KAI5407410.1"/>
    <property type="gene ID" value="KIW84_053607"/>
</dbReference>
<proteinExistence type="predicted"/>
<name>A0A9D4WVD5_PEA</name>
<feature type="transmembrane region" description="Helical" evidence="1">
    <location>
        <begin position="31"/>
        <end position="56"/>
    </location>
</feature>
<keyword evidence="1" id="KW-1133">Transmembrane helix</keyword>
<feature type="non-terminal residue" evidence="2">
    <location>
        <position position="145"/>
    </location>
</feature>
<evidence type="ECO:0000256" key="1">
    <source>
        <dbReference type="SAM" id="Phobius"/>
    </source>
</evidence>
<reference evidence="2 3" key="1">
    <citation type="journal article" date="2022" name="Nat. Genet.">
        <title>Improved pea reference genome and pan-genome highlight genomic features and evolutionary characteristics.</title>
        <authorList>
            <person name="Yang T."/>
            <person name="Liu R."/>
            <person name="Luo Y."/>
            <person name="Hu S."/>
            <person name="Wang D."/>
            <person name="Wang C."/>
            <person name="Pandey M.K."/>
            <person name="Ge S."/>
            <person name="Xu Q."/>
            <person name="Li N."/>
            <person name="Li G."/>
            <person name="Huang Y."/>
            <person name="Saxena R.K."/>
            <person name="Ji Y."/>
            <person name="Li M."/>
            <person name="Yan X."/>
            <person name="He Y."/>
            <person name="Liu Y."/>
            <person name="Wang X."/>
            <person name="Xiang C."/>
            <person name="Varshney R.K."/>
            <person name="Ding H."/>
            <person name="Gao S."/>
            <person name="Zong X."/>
        </authorList>
    </citation>
    <scope>NUCLEOTIDE SEQUENCE [LARGE SCALE GENOMIC DNA]</scope>
    <source>
        <strain evidence="2 3">cv. Zhongwan 6</strain>
    </source>
</reference>
<evidence type="ECO:0000313" key="2">
    <source>
        <dbReference type="EMBL" id="KAI5407410.1"/>
    </source>
</evidence>
<dbReference type="Proteomes" id="UP001058974">
    <property type="component" value="Chromosome 5"/>
</dbReference>
<keyword evidence="3" id="KW-1185">Reference proteome</keyword>
<comment type="caution">
    <text evidence="2">The sequence shown here is derived from an EMBL/GenBank/DDBJ whole genome shotgun (WGS) entry which is preliminary data.</text>
</comment>
<keyword evidence="1" id="KW-0812">Transmembrane</keyword>
<keyword evidence="1" id="KW-0472">Membrane</keyword>